<dbReference type="STRING" id="560819.SAMN05428998_10420"/>
<dbReference type="PANTHER" id="PTHR30126:SF77">
    <property type="entry name" value="TRANSCRIPTIONAL REGULATORY PROTEIN"/>
    <property type="match status" value="1"/>
</dbReference>
<sequence length="300" mass="32954">MNRVTVAQLEAFFWIASLGSVERAAQRLHLSQPTISLRLRALEETVGLPLFDRVGRGLRLSLDGQALLPNAKRVLENIDQMVSHSGESRVRGRIRIGFAEGFALVCLAQTLERLHELYPDIRPEVVVATSSAIEPELHDHRLDLAFLVDPTEREGFTLLPLGAQETSWVAAPRWALPELVRPRDLAHLPIISNAPSTIGYRQVQAWFASAGLVPARLDLCSGVALLAHLVSAGTAIGILSSKMMEREAALGRVRLLRTAPALEDVPVFATFHADNHSPIVKALIGTVRSVLAEMDYLRLQ</sequence>
<gene>
    <name evidence="6" type="ORF">SAMN05428998_10420</name>
</gene>
<dbReference type="InterPro" id="IPR000847">
    <property type="entry name" value="LysR_HTH_N"/>
</dbReference>
<dbReference type="EMBL" id="FWZX01000004">
    <property type="protein sequence ID" value="SMF06966.1"/>
    <property type="molecule type" value="Genomic_DNA"/>
</dbReference>
<evidence type="ECO:0000313" key="6">
    <source>
        <dbReference type="EMBL" id="SMF06966.1"/>
    </source>
</evidence>
<dbReference type="PRINTS" id="PR00039">
    <property type="entry name" value="HTHLYSR"/>
</dbReference>
<evidence type="ECO:0000256" key="1">
    <source>
        <dbReference type="ARBA" id="ARBA00009437"/>
    </source>
</evidence>
<feature type="domain" description="HTH lysR-type" evidence="5">
    <location>
        <begin position="4"/>
        <end position="61"/>
    </location>
</feature>
<comment type="similarity">
    <text evidence="1">Belongs to the LysR transcriptional regulatory family.</text>
</comment>
<dbReference type="Pfam" id="PF00126">
    <property type="entry name" value="HTH_1"/>
    <property type="match status" value="1"/>
</dbReference>
<evidence type="ECO:0000256" key="2">
    <source>
        <dbReference type="ARBA" id="ARBA00023015"/>
    </source>
</evidence>
<dbReference type="RefSeq" id="WP_085121733.1">
    <property type="nucleotide sequence ID" value="NZ_FWZX01000004.1"/>
</dbReference>
<accession>A0A1Y6BGS5</accession>
<dbReference type="InterPro" id="IPR005119">
    <property type="entry name" value="LysR_subst-bd"/>
</dbReference>
<evidence type="ECO:0000313" key="7">
    <source>
        <dbReference type="Proteomes" id="UP000192917"/>
    </source>
</evidence>
<evidence type="ECO:0000256" key="4">
    <source>
        <dbReference type="ARBA" id="ARBA00023163"/>
    </source>
</evidence>
<dbReference type="SUPFAM" id="SSF46785">
    <property type="entry name" value="Winged helix' DNA-binding domain"/>
    <property type="match status" value="1"/>
</dbReference>
<name>A0A1Y6BGS5_9PROT</name>
<keyword evidence="7" id="KW-1185">Reference proteome</keyword>
<dbReference type="CDD" id="cd05466">
    <property type="entry name" value="PBP2_LTTR_substrate"/>
    <property type="match status" value="1"/>
</dbReference>
<dbReference type="Gene3D" id="3.40.190.290">
    <property type="match status" value="1"/>
</dbReference>
<dbReference type="Gene3D" id="1.10.10.10">
    <property type="entry name" value="Winged helix-like DNA-binding domain superfamily/Winged helix DNA-binding domain"/>
    <property type="match status" value="1"/>
</dbReference>
<keyword evidence="3 6" id="KW-0238">DNA-binding</keyword>
<dbReference type="AlphaFoldDB" id="A0A1Y6BGS5"/>
<dbReference type="GO" id="GO:0000976">
    <property type="term" value="F:transcription cis-regulatory region binding"/>
    <property type="evidence" value="ECO:0007669"/>
    <property type="project" value="TreeGrafter"/>
</dbReference>
<dbReference type="Pfam" id="PF03466">
    <property type="entry name" value="LysR_substrate"/>
    <property type="match status" value="1"/>
</dbReference>
<keyword evidence="4" id="KW-0804">Transcription</keyword>
<dbReference type="GO" id="GO:0003700">
    <property type="term" value="F:DNA-binding transcription factor activity"/>
    <property type="evidence" value="ECO:0007669"/>
    <property type="project" value="InterPro"/>
</dbReference>
<dbReference type="FunFam" id="1.10.10.10:FF:000001">
    <property type="entry name" value="LysR family transcriptional regulator"/>
    <property type="match status" value="1"/>
</dbReference>
<dbReference type="Proteomes" id="UP000192917">
    <property type="component" value="Unassembled WGS sequence"/>
</dbReference>
<organism evidence="6 7">
    <name type="scientific">Tistlia consotensis USBA 355</name>
    <dbReference type="NCBI Taxonomy" id="560819"/>
    <lineage>
        <taxon>Bacteria</taxon>
        <taxon>Pseudomonadati</taxon>
        <taxon>Pseudomonadota</taxon>
        <taxon>Alphaproteobacteria</taxon>
        <taxon>Rhodospirillales</taxon>
        <taxon>Rhodovibrionaceae</taxon>
        <taxon>Tistlia</taxon>
    </lineage>
</organism>
<dbReference type="InterPro" id="IPR036388">
    <property type="entry name" value="WH-like_DNA-bd_sf"/>
</dbReference>
<dbReference type="PANTHER" id="PTHR30126">
    <property type="entry name" value="HTH-TYPE TRANSCRIPTIONAL REGULATOR"/>
    <property type="match status" value="1"/>
</dbReference>
<reference evidence="6 7" key="1">
    <citation type="submission" date="2017-04" db="EMBL/GenBank/DDBJ databases">
        <authorList>
            <person name="Afonso C.L."/>
            <person name="Miller P.J."/>
            <person name="Scott M.A."/>
            <person name="Spackman E."/>
            <person name="Goraichik I."/>
            <person name="Dimitrov K.M."/>
            <person name="Suarez D.L."/>
            <person name="Swayne D.E."/>
        </authorList>
    </citation>
    <scope>NUCLEOTIDE SEQUENCE [LARGE SCALE GENOMIC DNA]</scope>
    <source>
        <strain evidence="6 7">USBA 355</strain>
    </source>
</reference>
<evidence type="ECO:0000256" key="3">
    <source>
        <dbReference type="ARBA" id="ARBA00023125"/>
    </source>
</evidence>
<dbReference type="SUPFAM" id="SSF53850">
    <property type="entry name" value="Periplasmic binding protein-like II"/>
    <property type="match status" value="1"/>
</dbReference>
<keyword evidence="2" id="KW-0805">Transcription regulation</keyword>
<evidence type="ECO:0000259" key="5">
    <source>
        <dbReference type="PROSITE" id="PS50931"/>
    </source>
</evidence>
<proteinExistence type="inferred from homology"/>
<dbReference type="PROSITE" id="PS50931">
    <property type="entry name" value="HTH_LYSR"/>
    <property type="match status" value="1"/>
</dbReference>
<dbReference type="InterPro" id="IPR036390">
    <property type="entry name" value="WH_DNA-bd_sf"/>
</dbReference>
<protein>
    <submittedName>
        <fullName evidence="6">DNA-binding transcriptional regulator, LysR family</fullName>
    </submittedName>
</protein>